<feature type="compositionally biased region" description="Polar residues" evidence="4">
    <location>
        <begin position="239"/>
        <end position="249"/>
    </location>
</feature>
<dbReference type="GO" id="GO:0045727">
    <property type="term" value="P:positive regulation of translation"/>
    <property type="evidence" value="ECO:0007669"/>
    <property type="project" value="TreeGrafter"/>
</dbReference>
<feature type="compositionally biased region" description="Basic and acidic residues" evidence="4">
    <location>
        <begin position="325"/>
        <end position="335"/>
    </location>
</feature>
<dbReference type="OrthoDB" id="340227at2759"/>
<feature type="compositionally biased region" description="Basic and acidic residues" evidence="4">
    <location>
        <begin position="289"/>
        <end position="299"/>
    </location>
</feature>
<feature type="compositionally biased region" description="Polar residues" evidence="4">
    <location>
        <begin position="344"/>
        <end position="355"/>
    </location>
</feature>
<sequence>MRVALGAAESLFTADSSWMHELFSTGSVELKPERDSEEVAVGVCFLKKSDRKLAGKLNHIVSSSWWLTRDSEETSRMSTEVECSQVGSAGLTAASSEEKNQNKIEAEAQEEQHGEKQTEKQLDDDHSSIEADTHNKCKENDKENDQSSTADSAVEAVKSKVLEAPPPKVNPWTKRTTGRVPSNNINNSQEKDQQNALKVVRPSKPRTRKSSKSGDFSDITNWPTPGELAKEPHMMSPNMIFQQQQNVLNNGKKPPATRKGEKETKSESSHDGGESKENQEAQPDALAELPKDAESKVGPDAKSSSLKKRGGEGNKRKWVSLPLEDASRDDGEKTSGGDTETDSADPTSPNHTLHNNKAHDSSRSWRREPRDFADDASSVRSDSGSVRGGVRGRGKGRGRGRGRRYEYSQSARDTLSSDGSVQVSSEFGSSMVYYYDDGNKVQMYSVDQKLLKDYIKRQIEYYFSLHNLERDFFLRRKMDVQGFLPISLIASFHRVQALTTDVSLILEALKGSKEVEIVDGKIRCKIDPEHWPIPTPATVGSPHPTSPSSSTVPSSFPVRPSAPPTPKMNPPESSESQDSAEPSSSGQESPPDKDAPPPDPDAWIQVEKRHRQPSGKERSEASPRSQEAPPQAAPVQEELDFLFDEEMEQMAPRKNRFTDWSDEDDSEYEMDDQDVNKILIVTQTPPHVRKHPAGDRTGNHESRAKFTTDLAKAINDGLFYYEQDLWKEEEQVESVKEVESFKKLNVISKDEFETLAPKVPVEPNQGISPPLLPVDSGAEMARSLPATVPESPVAHQPRTPKTPRTPGRQDPSKTPRFYPVMKESGTIDGQQTPRKKKTRHSSNPPQEAHIGWVMDSREHRPRSASISSSNASPSEGAPLTGSYGCTPTLCPNSGIHPKICCGTTASLSRDTTSTSGGVLMRKRLGVGQSGEMNTLFRFWSFFLRDNFNRKMYEEFKLHALEDAKDNYRYGLECLFRYYSYGLEKRFRSELFKDFQAETLKDFERGQLYGLEKFWAFLKYSKVKNQPIDPKLQEHLSQFKNLEDFRVMPPMGDEGGRRRRLSSSAGDEGRRRRHPSNTTSKPAPASKSSTTSSAAQNTPKDNAPKTAAAAAQGKKAEPGKKESVAANK</sequence>
<dbReference type="PANTHER" id="PTHR22792:SF132">
    <property type="entry name" value="LA-RELATED PROTEIN 1"/>
    <property type="match status" value="1"/>
</dbReference>
<dbReference type="SMART" id="SM00715">
    <property type="entry name" value="LA"/>
    <property type="match status" value="1"/>
</dbReference>
<dbReference type="SMART" id="SM00684">
    <property type="entry name" value="DM15"/>
    <property type="match status" value="3"/>
</dbReference>
<feature type="compositionally biased region" description="Low complexity" evidence="4">
    <location>
        <begin position="797"/>
        <end position="808"/>
    </location>
</feature>
<feature type="compositionally biased region" description="Low complexity" evidence="4">
    <location>
        <begin position="538"/>
        <end position="559"/>
    </location>
</feature>
<feature type="compositionally biased region" description="Low complexity" evidence="4">
    <location>
        <begin position="1103"/>
        <end position="1112"/>
    </location>
</feature>
<dbReference type="SUPFAM" id="SSF46785">
    <property type="entry name" value="Winged helix' DNA-binding domain"/>
    <property type="match status" value="1"/>
</dbReference>
<dbReference type="InterPro" id="IPR036388">
    <property type="entry name" value="WH-like_DNA-bd_sf"/>
</dbReference>
<dbReference type="GO" id="GO:0048255">
    <property type="term" value="P:mRNA stabilization"/>
    <property type="evidence" value="ECO:0007669"/>
    <property type="project" value="InterPro"/>
</dbReference>
<feature type="region of interest" description="Disordered" evidence="4">
    <location>
        <begin position="533"/>
        <end position="703"/>
    </location>
</feature>
<feature type="region of interest" description="Disordered" evidence="4">
    <location>
        <begin position="78"/>
        <end position="422"/>
    </location>
</feature>
<name>A0A7J5Y6Q7_DISMA</name>
<keyword evidence="1 3" id="KW-0694">RNA-binding</keyword>
<dbReference type="Pfam" id="PF05383">
    <property type="entry name" value="La"/>
    <property type="match status" value="1"/>
</dbReference>
<dbReference type="PANTHER" id="PTHR22792">
    <property type="entry name" value="LUPUS LA PROTEIN-RELATED"/>
    <property type="match status" value="1"/>
</dbReference>
<feature type="compositionally biased region" description="Basic residues" evidence="4">
    <location>
        <begin position="201"/>
        <end position="211"/>
    </location>
</feature>
<feature type="region of interest" description="Disordered" evidence="4">
    <location>
        <begin position="1042"/>
        <end position="1127"/>
    </location>
</feature>
<dbReference type="InterPro" id="IPR036390">
    <property type="entry name" value="WH_DNA-bd_sf"/>
</dbReference>
<evidence type="ECO:0000313" key="6">
    <source>
        <dbReference type="EMBL" id="KAF3845114.1"/>
    </source>
</evidence>
<feature type="compositionally biased region" description="Basic residues" evidence="4">
    <location>
        <begin position="390"/>
        <end position="402"/>
    </location>
</feature>
<dbReference type="InterPro" id="IPR045180">
    <property type="entry name" value="La_dom_prot"/>
</dbReference>
<dbReference type="FunFam" id="1.10.10.10:FF:000131">
    <property type="entry name" value="la-related protein 1B isoform X2"/>
    <property type="match status" value="1"/>
</dbReference>
<dbReference type="EMBL" id="JAAKFY010000015">
    <property type="protein sequence ID" value="KAF3845114.1"/>
    <property type="molecule type" value="Genomic_DNA"/>
</dbReference>
<keyword evidence="7" id="KW-1185">Reference proteome</keyword>
<dbReference type="InterPro" id="IPR006607">
    <property type="entry name" value="DM15"/>
</dbReference>
<dbReference type="CDD" id="cd08034">
    <property type="entry name" value="LARP_1_2"/>
    <property type="match status" value="1"/>
</dbReference>
<comment type="caution">
    <text evidence="6">The sequence shown here is derived from an EMBL/GenBank/DDBJ whole genome shotgun (WGS) entry which is preliminary data.</text>
</comment>
<reference evidence="6 7" key="1">
    <citation type="submission" date="2020-03" db="EMBL/GenBank/DDBJ databases">
        <title>Dissostichus mawsoni Genome sequencing and assembly.</title>
        <authorList>
            <person name="Park H."/>
        </authorList>
    </citation>
    <scope>NUCLEOTIDE SEQUENCE [LARGE SCALE GENOMIC DNA]</scope>
    <source>
        <strain evidence="6">DM0001</strain>
        <tissue evidence="6">Muscle</tissue>
    </source>
</reference>
<dbReference type="Proteomes" id="UP000518266">
    <property type="component" value="Unassembled WGS sequence"/>
</dbReference>
<comment type="similarity">
    <text evidence="2">Belongs to the LARP family.</text>
</comment>
<feature type="compositionally biased region" description="Acidic residues" evidence="4">
    <location>
        <begin position="637"/>
        <end position="648"/>
    </location>
</feature>
<dbReference type="Gene3D" id="1.10.10.10">
    <property type="entry name" value="Winged helix-like DNA-binding domain superfamily/Winged helix DNA-binding domain"/>
    <property type="match status" value="1"/>
</dbReference>
<accession>A0A7J5Y6Q7</accession>
<dbReference type="Pfam" id="PF21071">
    <property type="entry name" value="LARP1_HEAT"/>
    <property type="match status" value="1"/>
</dbReference>
<dbReference type="GO" id="GO:0010494">
    <property type="term" value="C:cytoplasmic stress granule"/>
    <property type="evidence" value="ECO:0007669"/>
    <property type="project" value="TreeGrafter"/>
</dbReference>
<feature type="compositionally biased region" description="Basic and acidic residues" evidence="4">
    <location>
        <begin position="96"/>
        <end position="145"/>
    </location>
</feature>
<feature type="compositionally biased region" description="Basic and acidic residues" evidence="4">
    <location>
        <begin position="357"/>
        <end position="373"/>
    </location>
</feature>
<dbReference type="GO" id="GO:0005829">
    <property type="term" value="C:cytosol"/>
    <property type="evidence" value="ECO:0007669"/>
    <property type="project" value="TreeGrafter"/>
</dbReference>
<feature type="compositionally biased region" description="Basic and acidic residues" evidence="4">
    <location>
        <begin position="258"/>
        <end position="279"/>
    </location>
</feature>
<proteinExistence type="inferred from homology"/>
<feature type="compositionally biased region" description="Pro residues" evidence="4">
    <location>
        <begin position="560"/>
        <end position="569"/>
    </location>
</feature>
<feature type="compositionally biased region" description="Acidic residues" evidence="4">
    <location>
        <begin position="660"/>
        <end position="673"/>
    </location>
</feature>
<evidence type="ECO:0000256" key="2">
    <source>
        <dbReference type="ARBA" id="ARBA00061352"/>
    </source>
</evidence>
<dbReference type="PROSITE" id="PS50961">
    <property type="entry name" value="HTH_LA"/>
    <property type="match status" value="1"/>
</dbReference>
<feature type="compositionally biased region" description="Polar residues" evidence="4">
    <location>
        <begin position="173"/>
        <end position="188"/>
    </location>
</feature>
<feature type="compositionally biased region" description="Low complexity" evidence="4">
    <location>
        <begin position="570"/>
        <end position="585"/>
    </location>
</feature>
<dbReference type="GO" id="GO:0000339">
    <property type="term" value="F:RNA cap binding"/>
    <property type="evidence" value="ECO:0007669"/>
    <property type="project" value="InterPro"/>
</dbReference>
<feature type="compositionally biased region" description="Low complexity" evidence="4">
    <location>
        <begin position="1077"/>
        <end position="1094"/>
    </location>
</feature>
<evidence type="ECO:0000256" key="4">
    <source>
        <dbReference type="SAM" id="MobiDB-lite"/>
    </source>
</evidence>
<evidence type="ECO:0000313" key="7">
    <source>
        <dbReference type="Proteomes" id="UP000518266"/>
    </source>
</evidence>
<feature type="compositionally biased region" description="Basic and acidic residues" evidence="4">
    <location>
        <begin position="692"/>
        <end position="703"/>
    </location>
</feature>
<feature type="compositionally biased region" description="Polar residues" evidence="4">
    <location>
        <begin position="78"/>
        <end position="87"/>
    </location>
</feature>
<evidence type="ECO:0000256" key="3">
    <source>
        <dbReference type="PROSITE-ProRule" id="PRU00332"/>
    </source>
</evidence>
<feature type="compositionally biased region" description="Basic and acidic residues" evidence="4">
    <location>
        <begin position="1113"/>
        <end position="1127"/>
    </location>
</feature>
<feature type="domain" description="HTH La-type RNA-binding" evidence="5">
    <location>
        <begin position="445"/>
        <end position="535"/>
    </location>
</feature>
<evidence type="ECO:0000259" key="5">
    <source>
        <dbReference type="PROSITE" id="PS50961"/>
    </source>
</evidence>
<evidence type="ECO:0000256" key="1">
    <source>
        <dbReference type="ARBA" id="ARBA00022884"/>
    </source>
</evidence>
<gene>
    <name evidence="6" type="ORF">F7725_008277</name>
</gene>
<feature type="compositionally biased region" description="Low complexity" evidence="4">
    <location>
        <begin position="863"/>
        <end position="874"/>
    </location>
</feature>
<organism evidence="6 7">
    <name type="scientific">Dissostichus mawsoni</name>
    <name type="common">Antarctic cod</name>
    <dbReference type="NCBI Taxonomy" id="36200"/>
    <lineage>
        <taxon>Eukaryota</taxon>
        <taxon>Metazoa</taxon>
        <taxon>Chordata</taxon>
        <taxon>Craniata</taxon>
        <taxon>Vertebrata</taxon>
        <taxon>Euteleostomi</taxon>
        <taxon>Actinopterygii</taxon>
        <taxon>Neopterygii</taxon>
        <taxon>Teleostei</taxon>
        <taxon>Neoteleostei</taxon>
        <taxon>Acanthomorphata</taxon>
        <taxon>Eupercaria</taxon>
        <taxon>Perciformes</taxon>
        <taxon>Notothenioidei</taxon>
        <taxon>Nototheniidae</taxon>
        <taxon>Dissostichus</taxon>
    </lineage>
</organism>
<feature type="region of interest" description="Disordered" evidence="4">
    <location>
        <begin position="757"/>
        <end position="878"/>
    </location>
</feature>
<dbReference type="InterPro" id="IPR006630">
    <property type="entry name" value="La_HTH"/>
</dbReference>
<feature type="compositionally biased region" description="Polar residues" evidence="4">
    <location>
        <begin position="407"/>
        <end position="422"/>
    </location>
</feature>
<protein>
    <recommendedName>
        <fullName evidence="5">HTH La-type RNA-binding domain-containing protein</fullName>
    </recommendedName>
</protein>
<dbReference type="AlphaFoldDB" id="A0A7J5Y6Q7"/>